<sequence>MLNLSHNKFKKAFVDWWTNGHQIIDLRFNSIKTLWDCEDIAISQNYKTAISTPLKEVWIGNNDFGCDCKNIWFLDFIQTHWKAKIIDIDSIQCSLCQV</sequence>
<accession>A0ABN8HXJ1</accession>
<keyword evidence="2" id="KW-1185">Reference proteome</keyword>
<evidence type="ECO:0000313" key="2">
    <source>
        <dbReference type="Proteomes" id="UP000837857"/>
    </source>
</evidence>
<dbReference type="Proteomes" id="UP000837857">
    <property type="component" value="Chromosome 12"/>
</dbReference>
<organism evidence="1 2">
    <name type="scientific">Iphiclides podalirius</name>
    <name type="common">scarce swallowtail</name>
    <dbReference type="NCBI Taxonomy" id="110791"/>
    <lineage>
        <taxon>Eukaryota</taxon>
        <taxon>Metazoa</taxon>
        <taxon>Ecdysozoa</taxon>
        <taxon>Arthropoda</taxon>
        <taxon>Hexapoda</taxon>
        <taxon>Insecta</taxon>
        <taxon>Pterygota</taxon>
        <taxon>Neoptera</taxon>
        <taxon>Endopterygota</taxon>
        <taxon>Lepidoptera</taxon>
        <taxon>Glossata</taxon>
        <taxon>Ditrysia</taxon>
        <taxon>Papilionoidea</taxon>
        <taxon>Papilionidae</taxon>
        <taxon>Papilioninae</taxon>
        <taxon>Iphiclides</taxon>
    </lineage>
</organism>
<gene>
    <name evidence="1" type="ORF">IPOD504_LOCUS2705</name>
</gene>
<dbReference type="EMBL" id="OW152824">
    <property type="protein sequence ID" value="CAH2040649.1"/>
    <property type="molecule type" value="Genomic_DNA"/>
</dbReference>
<proteinExistence type="predicted"/>
<dbReference type="SUPFAM" id="SSF52058">
    <property type="entry name" value="L domain-like"/>
    <property type="match status" value="1"/>
</dbReference>
<name>A0ABN8HXJ1_9NEOP</name>
<feature type="non-terminal residue" evidence="1">
    <location>
        <position position="98"/>
    </location>
</feature>
<evidence type="ECO:0000313" key="1">
    <source>
        <dbReference type="EMBL" id="CAH2040649.1"/>
    </source>
</evidence>
<dbReference type="Gene3D" id="3.80.10.10">
    <property type="entry name" value="Ribonuclease Inhibitor"/>
    <property type="match status" value="1"/>
</dbReference>
<dbReference type="InterPro" id="IPR032675">
    <property type="entry name" value="LRR_dom_sf"/>
</dbReference>
<reference evidence="1" key="1">
    <citation type="submission" date="2022-03" db="EMBL/GenBank/DDBJ databases">
        <authorList>
            <person name="Martin H S."/>
        </authorList>
    </citation>
    <scope>NUCLEOTIDE SEQUENCE</scope>
</reference>
<protein>
    <submittedName>
        <fullName evidence="1">Uncharacterized protein</fullName>
    </submittedName>
</protein>